<comment type="caution">
    <text evidence="1">The sequence shown here is derived from an EMBL/GenBank/DDBJ whole genome shotgun (WGS) entry which is preliminary data.</text>
</comment>
<dbReference type="OrthoDB" id="3827359at2"/>
<dbReference type="AlphaFoldDB" id="A0A0B4ENY4"/>
<organism evidence="1 2">
    <name type="scientific">Pseudarthrobacter phenanthrenivorans</name>
    <name type="common">Arthrobacter phenanthrenivorans</name>
    <dbReference type="NCBI Taxonomy" id="361575"/>
    <lineage>
        <taxon>Bacteria</taxon>
        <taxon>Bacillati</taxon>
        <taxon>Actinomycetota</taxon>
        <taxon>Actinomycetes</taxon>
        <taxon>Micrococcales</taxon>
        <taxon>Micrococcaceae</taxon>
        <taxon>Pseudarthrobacter</taxon>
    </lineage>
</organism>
<accession>A0A0B4ENY4</accession>
<evidence type="ECO:0000313" key="1">
    <source>
        <dbReference type="EMBL" id="KIC68423.1"/>
    </source>
</evidence>
<reference evidence="1 2" key="1">
    <citation type="submission" date="2014-12" db="EMBL/GenBank/DDBJ databases">
        <title>Genome sequencing of Arthrobacter phenanthrenivorans SWC37.</title>
        <authorList>
            <person name="Tan P.W."/>
            <person name="Chan K.-G."/>
        </authorList>
    </citation>
    <scope>NUCLEOTIDE SEQUENCE [LARGE SCALE GENOMIC DNA]</scope>
    <source>
        <strain evidence="1 2">SWC37</strain>
    </source>
</reference>
<protein>
    <recommendedName>
        <fullName evidence="3">Fis family transcriptional regulator</fullName>
    </recommendedName>
</protein>
<evidence type="ECO:0000313" key="2">
    <source>
        <dbReference type="Proteomes" id="UP000031196"/>
    </source>
</evidence>
<sequence>MRWDALFNDMESQLAEADRLALETEVNDRARAEMVGLPLEDRLRATIGCRIGVHLLCGDSIQGELLHAGADALVLDAGRHQVLIPYWAAARYTGLGRHMRAENSRVRRSLGFAHSLRSLARDRSELVVTIGGGAGMTRLAGVIDRVGSDYLDLAAVVPGEARRSGSVGQVSAIPFSVVAMVRSNNSGAPQAG</sequence>
<dbReference type="Proteomes" id="UP000031196">
    <property type="component" value="Unassembled WGS sequence"/>
</dbReference>
<dbReference type="EMBL" id="JWTB01000010">
    <property type="protein sequence ID" value="KIC68423.1"/>
    <property type="molecule type" value="Genomic_DNA"/>
</dbReference>
<evidence type="ECO:0008006" key="3">
    <source>
        <dbReference type="Google" id="ProtNLM"/>
    </source>
</evidence>
<proteinExistence type="predicted"/>
<dbReference type="RefSeq" id="WP_043450698.1">
    <property type="nucleotide sequence ID" value="NZ_JBFBKS010000001.1"/>
</dbReference>
<gene>
    <name evidence="1" type="ORF">RM50_05375</name>
</gene>
<name>A0A0B4ENY4_PSEPS</name>